<dbReference type="Pfam" id="PF12138">
    <property type="entry name" value="Spherulin4"/>
    <property type="match status" value="1"/>
</dbReference>
<dbReference type="PANTHER" id="PTHR35040:SF9">
    <property type="entry name" value="4-LIKE CELL SURFACE PROTEIN, PUTATIVE (AFU_ORTHOLOGUE AFUA_4G14080)-RELATED"/>
    <property type="match status" value="1"/>
</dbReference>
<dbReference type="InterPro" id="IPR021986">
    <property type="entry name" value="Spherulin4"/>
</dbReference>
<dbReference type="EMBL" id="JACHJL010000013">
    <property type="protein sequence ID" value="MBB5937901.1"/>
    <property type="molecule type" value="Genomic_DNA"/>
</dbReference>
<dbReference type="Proteomes" id="UP000588098">
    <property type="component" value="Unassembled WGS sequence"/>
</dbReference>
<proteinExistence type="predicted"/>
<gene>
    <name evidence="1" type="ORF">FHS42_004985</name>
</gene>
<name>A0A7W9QCS8_9ACTN</name>
<reference evidence="1 2" key="1">
    <citation type="submission" date="2020-08" db="EMBL/GenBank/DDBJ databases">
        <title>Genomic Encyclopedia of Type Strains, Phase III (KMG-III): the genomes of soil and plant-associated and newly described type strains.</title>
        <authorList>
            <person name="Whitman W."/>
        </authorList>
    </citation>
    <scope>NUCLEOTIDE SEQUENCE [LARGE SCALE GENOMIC DNA]</scope>
    <source>
        <strain evidence="1 2">CECT 8305</strain>
    </source>
</reference>
<evidence type="ECO:0000313" key="1">
    <source>
        <dbReference type="EMBL" id="MBB5937901.1"/>
    </source>
</evidence>
<protein>
    <recommendedName>
        <fullName evidence="3">Spherulation-specific family 4</fullName>
    </recommendedName>
</protein>
<accession>A0A7W9QCS8</accession>
<dbReference type="AlphaFoldDB" id="A0A7W9QCS8"/>
<evidence type="ECO:0008006" key="3">
    <source>
        <dbReference type="Google" id="ProtNLM"/>
    </source>
</evidence>
<evidence type="ECO:0000313" key="2">
    <source>
        <dbReference type="Proteomes" id="UP000588098"/>
    </source>
</evidence>
<keyword evidence="2" id="KW-1185">Reference proteome</keyword>
<sequence>MPLYVHPTVDPAAWQALRGRARQLYAVVLNAADGPGKRPDPAFEAAADELHSAGVRLLGYVDTDYGRRPLRAVLTDIRRHRRWYGVDGVFFDQAAARPLLLLRYHMLARAARLLGARTVVLNPGIHPHPGYAKIADVLVTFEGDWHTYQRVQVPAWAARHDPWRFCHLVYAVPDRQRGQVASTSYNRGAALHCAVPGKGSNPWRYPPADGNNDVGQDG</sequence>
<dbReference type="PANTHER" id="PTHR35040">
    <property type="match status" value="1"/>
</dbReference>
<comment type="caution">
    <text evidence="1">The sequence shown here is derived from an EMBL/GenBank/DDBJ whole genome shotgun (WGS) entry which is preliminary data.</text>
</comment>
<dbReference type="RefSeq" id="WP_312867013.1">
    <property type="nucleotide sequence ID" value="NZ_JACHJL010000013.1"/>
</dbReference>
<organism evidence="1 2">
    <name type="scientific">Streptomyces zagrosensis</name>
    <dbReference type="NCBI Taxonomy" id="1042984"/>
    <lineage>
        <taxon>Bacteria</taxon>
        <taxon>Bacillati</taxon>
        <taxon>Actinomycetota</taxon>
        <taxon>Actinomycetes</taxon>
        <taxon>Kitasatosporales</taxon>
        <taxon>Streptomycetaceae</taxon>
        <taxon>Streptomyces</taxon>
    </lineage>
</organism>